<evidence type="ECO:0000256" key="3">
    <source>
        <dbReference type="ARBA" id="ARBA00022449"/>
    </source>
</evidence>
<feature type="region of interest" description="Disordered" evidence="10">
    <location>
        <begin position="422"/>
        <end position="451"/>
    </location>
</feature>
<organism evidence="14 15">
    <name type="scientific">Xanthomonas oryzae pv. oryzae (strain KACC10331 / KXO85)</name>
    <dbReference type="NCBI Taxonomy" id="291331"/>
    <lineage>
        <taxon>Bacteria</taxon>
        <taxon>Pseudomonadati</taxon>
        <taxon>Pseudomonadota</taxon>
        <taxon>Gammaproteobacteria</taxon>
        <taxon>Lysobacterales</taxon>
        <taxon>Lysobacteraceae</taxon>
        <taxon>Xanthomonas</taxon>
    </lineage>
</organism>
<feature type="transmembrane region" description="Helical" evidence="11">
    <location>
        <begin position="239"/>
        <end position="261"/>
    </location>
</feature>
<protein>
    <submittedName>
        <fullName evidence="14">Transport protein</fullName>
    </submittedName>
</protein>
<gene>
    <name evidence="14" type="primary">kefB</name>
    <name evidence="14" type="ordered locus">XOO2188</name>
</gene>
<dbReference type="EMBL" id="AE013598">
    <property type="protein sequence ID" value="AAW75442.1"/>
    <property type="molecule type" value="Genomic_DNA"/>
</dbReference>
<dbReference type="KEGG" id="xoo:XOO2188"/>
<feature type="transmembrane region" description="Helical" evidence="11">
    <location>
        <begin position="58"/>
        <end position="79"/>
    </location>
</feature>
<keyword evidence="6" id="KW-0630">Potassium</keyword>
<evidence type="ECO:0000256" key="4">
    <source>
        <dbReference type="ARBA" id="ARBA00022538"/>
    </source>
</evidence>
<evidence type="ECO:0000256" key="7">
    <source>
        <dbReference type="ARBA" id="ARBA00022989"/>
    </source>
</evidence>
<dbReference type="GO" id="GO:1902600">
    <property type="term" value="P:proton transmembrane transport"/>
    <property type="evidence" value="ECO:0007669"/>
    <property type="project" value="InterPro"/>
</dbReference>
<evidence type="ECO:0000313" key="14">
    <source>
        <dbReference type="EMBL" id="AAW75442.1"/>
    </source>
</evidence>
<dbReference type="InterPro" id="IPR038770">
    <property type="entry name" value="Na+/solute_symporter_sf"/>
</dbReference>
<evidence type="ECO:0000259" key="12">
    <source>
        <dbReference type="Pfam" id="PF00999"/>
    </source>
</evidence>
<feature type="region of interest" description="Disordered" evidence="10">
    <location>
        <begin position="480"/>
        <end position="532"/>
    </location>
</feature>
<feature type="transmembrane region" description="Helical" evidence="11">
    <location>
        <begin position="267"/>
        <end position="286"/>
    </location>
</feature>
<dbReference type="Gene3D" id="1.20.1530.20">
    <property type="match status" value="1"/>
</dbReference>
<dbReference type="InterPro" id="IPR003148">
    <property type="entry name" value="RCK_N"/>
</dbReference>
<keyword evidence="9 11" id="KW-0472">Membrane</keyword>
<evidence type="ECO:0000256" key="5">
    <source>
        <dbReference type="ARBA" id="ARBA00022692"/>
    </source>
</evidence>
<dbReference type="Gene3D" id="3.40.50.720">
    <property type="entry name" value="NAD(P)-binding Rossmann-like Domain"/>
    <property type="match status" value="1"/>
</dbReference>
<dbReference type="Pfam" id="PF02254">
    <property type="entry name" value="TrkA_N"/>
    <property type="match status" value="1"/>
</dbReference>
<dbReference type="STRING" id="291331.XOO2188"/>
<dbReference type="AlphaFoldDB" id="Q5H0S9"/>
<keyword evidence="2" id="KW-0813">Transport</keyword>
<feature type="transmembrane region" description="Helical" evidence="11">
    <location>
        <begin position="132"/>
        <end position="160"/>
    </location>
</feature>
<feature type="compositionally biased region" description="Basic and acidic residues" evidence="10">
    <location>
        <begin position="422"/>
        <end position="435"/>
    </location>
</feature>
<feature type="transmembrane region" description="Helical" evidence="11">
    <location>
        <begin position="205"/>
        <end position="227"/>
    </location>
</feature>
<dbReference type="PANTHER" id="PTHR46157:SF8">
    <property type="entry name" value="GLUTATHIONE-REGULATED POTASSIUM-EFFLUX SYSTEM PROTEIN"/>
    <property type="match status" value="1"/>
</dbReference>
<name>Q5H0S9_XANOR</name>
<evidence type="ECO:0000313" key="15">
    <source>
        <dbReference type="Proteomes" id="UP000006735"/>
    </source>
</evidence>
<keyword evidence="5 11" id="KW-0812">Transmembrane</keyword>
<accession>Q5H0S9</accession>
<evidence type="ECO:0000256" key="2">
    <source>
        <dbReference type="ARBA" id="ARBA00022448"/>
    </source>
</evidence>
<dbReference type="Pfam" id="PF00999">
    <property type="entry name" value="Na_H_Exchanger"/>
    <property type="match status" value="1"/>
</dbReference>
<keyword evidence="7 11" id="KW-1133">Transmembrane helix</keyword>
<dbReference type="HOGENOM" id="CLU_388804_0_0_6"/>
<comment type="subcellular location">
    <subcellularLocation>
        <location evidence="1">Membrane</location>
        <topology evidence="1">Multi-pass membrane protein</topology>
    </subcellularLocation>
</comment>
<keyword evidence="4" id="KW-0633">Potassium transport</keyword>
<keyword evidence="3" id="KW-0050">Antiport</keyword>
<evidence type="ECO:0000256" key="9">
    <source>
        <dbReference type="ARBA" id="ARBA00023136"/>
    </source>
</evidence>
<evidence type="ECO:0000259" key="13">
    <source>
        <dbReference type="Pfam" id="PF02254"/>
    </source>
</evidence>
<dbReference type="InterPro" id="IPR006153">
    <property type="entry name" value="Cation/H_exchanger_TM"/>
</dbReference>
<feature type="transmembrane region" description="Helical" evidence="11">
    <location>
        <begin position="91"/>
        <end position="112"/>
    </location>
</feature>
<dbReference type="InterPro" id="IPR036291">
    <property type="entry name" value="NAD(P)-bd_dom_sf"/>
</dbReference>
<proteinExistence type="predicted"/>
<dbReference type="PANTHER" id="PTHR46157">
    <property type="entry name" value="K(+) EFFLUX ANTIPORTER 3, CHLOROPLASTIC"/>
    <property type="match status" value="1"/>
</dbReference>
<keyword evidence="15" id="KW-1185">Reference proteome</keyword>
<dbReference type="GO" id="GO:0006813">
    <property type="term" value="P:potassium ion transport"/>
    <property type="evidence" value="ECO:0007669"/>
    <property type="project" value="UniProtKB-KW"/>
</dbReference>
<keyword evidence="8" id="KW-0406">Ion transport</keyword>
<dbReference type="GO" id="GO:0005886">
    <property type="term" value="C:plasma membrane"/>
    <property type="evidence" value="ECO:0007669"/>
    <property type="project" value="TreeGrafter"/>
</dbReference>
<evidence type="ECO:0000256" key="8">
    <source>
        <dbReference type="ARBA" id="ARBA00023065"/>
    </source>
</evidence>
<dbReference type="GO" id="GO:0015297">
    <property type="term" value="F:antiporter activity"/>
    <property type="evidence" value="ECO:0007669"/>
    <property type="project" value="UniProtKB-KW"/>
</dbReference>
<dbReference type="SUPFAM" id="SSF51735">
    <property type="entry name" value="NAD(P)-binding Rossmann-fold domains"/>
    <property type="match status" value="1"/>
</dbReference>
<sequence length="710" mass="75921">MQIAVCALVLTGIGMLLGFAPPVAFVAASGFVLTSTAVVMQLLAERGDVALPPGQKIVAILLFEDLLIVPLLAIVAWMAASCDPQAASQRWQGIGIGLACIVGLLVAGRWLLNRLFRILAASKAREVMTAAALLVVLGAALLMQVAGLSMAMGALLAGVLLSESTFRHQIEADIEPFRGILLGLFFLGVGMSLDLRVVAADWRLIVAGVLALMVGKGACIYAVARLMRSDHRQALDRGMLMAQGGEFACVLFAAASASGVIDAQVTASLTAIVVLSMALTPLFVLLQRRLTPAAAVSLDGVEEASGQTGSDLIIGFGRFGQVASQSLLARDVAVTIIDNDIEKMQSAEELGFKIYYGDGPGWTCCMPPARTAHARCGLRRQPGGGQSHRRTGNARVSACQAAGAFLRSPAFAATGGCGRGLPDPRDLRVGGDLRQSRAGGTGDGRGPSRHDFAPYSSARCRAFRIGDRCRRCTRRSRADVRQHVASRAPAHTVHATASRQPHAQSRCGAVSRASRDSDTRVRAANETTAQAPGRCGRRRWAFTTHPPRLVRAVCTYLTTARYLVAPEKPSQTPNAMFAGHMMLERVEGRARTTCNQARKKAIQRSRHRRLSPAAQPSTCSASPWAPLRWQRFKRQSCFRCPITGSTACRRLIQRHCRRVSVLALPRCRICTPSTSRPRYPKSTIATFGITFTSCSSPRACSSCSANVSPS</sequence>
<feature type="domain" description="Cation/H+ exchanger transmembrane" evidence="12">
    <location>
        <begin position="7"/>
        <end position="282"/>
    </location>
</feature>
<feature type="transmembrane region" description="Helical" evidence="11">
    <location>
        <begin position="180"/>
        <end position="199"/>
    </location>
</feature>
<evidence type="ECO:0000256" key="10">
    <source>
        <dbReference type="SAM" id="MobiDB-lite"/>
    </source>
</evidence>
<evidence type="ECO:0000256" key="11">
    <source>
        <dbReference type="SAM" id="Phobius"/>
    </source>
</evidence>
<feature type="compositionally biased region" description="Basic and acidic residues" evidence="10">
    <location>
        <begin position="513"/>
        <end position="523"/>
    </location>
</feature>
<evidence type="ECO:0000256" key="1">
    <source>
        <dbReference type="ARBA" id="ARBA00004141"/>
    </source>
</evidence>
<dbReference type="Proteomes" id="UP000006735">
    <property type="component" value="Chromosome"/>
</dbReference>
<reference evidence="14 15" key="1">
    <citation type="journal article" date="2005" name="Nucleic Acids Res.">
        <title>The genome sequence of Xanthomonas oryzae pathovar oryzae KACC10331, the bacterial blight pathogen of rice.</title>
        <authorList>
            <person name="Lee B.M."/>
            <person name="Park Y.J."/>
            <person name="Park D.S."/>
            <person name="Kang H.W."/>
            <person name="Kim J.G."/>
            <person name="Song E.S."/>
            <person name="Park I.C."/>
            <person name="Yoon U.H."/>
            <person name="Hahn J.H."/>
            <person name="Koo B.S."/>
            <person name="Lee G.B."/>
            <person name="Kim H."/>
            <person name="Park H.S."/>
            <person name="Yoon K.O."/>
            <person name="Kim J.H."/>
            <person name="Jung C.H."/>
            <person name="Koh N.H."/>
            <person name="Seo J.S."/>
            <person name="Go S.J."/>
        </authorList>
    </citation>
    <scope>NUCLEOTIDE SEQUENCE [LARGE SCALE GENOMIC DNA]</scope>
    <source>
        <strain evidence="15">KACC10331 / KXO85</strain>
    </source>
</reference>
<feature type="domain" description="RCK N-terminal" evidence="13">
    <location>
        <begin position="312"/>
        <end position="359"/>
    </location>
</feature>
<evidence type="ECO:0000256" key="6">
    <source>
        <dbReference type="ARBA" id="ARBA00022958"/>
    </source>
</evidence>